<proteinExistence type="predicted"/>
<dbReference type="AlphaFoldDB" id="A0A177EFB5"/>
<evidence type="ECO:0000259" key="2">
    <source>
        <dbReference type="Pfam" id="PF15469"/>
    </source>
</evidence>
<protein>
    <recommendedName>
        <fullName evidence="2">Exocyst complex component EXOC2/Sec5 N-terminal domain-containing protein</fullName>
    </recommendedName>
</protein>
<dbReference type="Pfam" id="PF15469">
    <property type="entry name" value="Sec5"/>
    <property type="match status" value="1"/>
</dbReference>
<dbReference type="OrthoDB" id="2195748at2759"/>
<dbReference type="STRING" id="1805483.A0A177EFB5"/>
<keyword evidence="1" id="KW-0813">Transport</keyword>
<feature type="domain" description="Exocyst complex component EXOC2/Sec5 N-terminal" evidence="2">
    <location>
        <begin position="49"/>
        <end position="205"/>
    </location>
</feature>
<keyword evidence="4" id="KW-1185">Reference proteome</keyword>
<sequence length="580" mass="65281">MEDKQEVLKEFGIVDEKWTDGVSQATTAPLNLPPPLQTDTPYCNPRKSDFNPYIMVSALLQNLDIGDLASAQMALSNSLNDSKIERERLVRHHFSTYVKCRSLLDEAAFIKRKLDATKALDQGGSFKVLQSIVAPLQHEYKELYLKEKQVQFMNDNIILFEGPEVLEEHLNTLDYASFLSDYSLAKNTADRYRGSNFVSFLWSRFIKVVSRFKIEISRRIELSTNITQSIHYFNIYLQVDPHSAGMMFGTFLMVAKKEFYLQLELLTKQSVPRGNPGKDLVSFVEQITGAFIFMTKSMASVEFVYNRDKQMEEFTNSALEAVSQTTIKAIDALYPRDRPGFSGTGSGTQFLSVVKKALTALKRAGAKVEGASVGDVLENSHLAPLKKRLVKLLWADAHGSTQSGLLELLRDTILLFGISGDVSKQATKTVRKLVKTYEAAEPEESLKQMLVLRCQTIPEMAKLLKDDFAALKDELVQTETAAKRRVTKQLQKALARTSTPEEYLMTILRIKTVLTLAQVSTSAISSEIIKIAISGQKLTYLLSYYLQSYGGAQPQEYTTEEKKHIASFSKQLSFLREAQN</sequence>
<dbReference type="VEuPathDB" id="MicrosporidiaDB:NEDG_01764"/>
<reference evidence="3 4" key="1">
    <citation type="submission" date="2016-02" db="EMBL/GenBank/DDBJ databases">
        <title>Discovery of a natural microsporidian pathogen with a broad tissue tropism in Caenorhabditis elegans.</title>
        <authorList>
            <person name="Luallen R.J."/>
            <person name="Reinke A.W."/>
            <person name="Tong L."/>
            <person name="Botts M.R."/>
            <person name="Felix M.-A."/>
            <person name="Troemel E.R."/>
        </authorList>
    </citation>
    <scope>NUCLEOTIDE SEQUENCE [LARGE SCALE GENOMIC DNA]</scope>
    <source>
        <strain evidence="3 4">JUm2807</strain>
    </source>
</reference>
<organism evidence="3 4">
    <name type="scientific">Nematocida displodere</name>
    <dbReference type="NCBI Taxonomy" id="1805483"/>
    <lineage>
        <taxon>Eukaryota</taxon>
        <taxon>Fungi</taxon>
        <taxon>Fungi incertae sedis</taxon>
        <taxon>Microsporidia</taxon>
        <taxon>Nematocida</taxon>
    </lineage>
</organism>
<dbReference type="RefSeq" id="XP_067544656.1">
    <property type="nucleotide sequence ID" value="XM_067689182.1"/>
</dbReference>
<comment type="caution">
    <text evidence="3">The sequence shown here is derived from an EMBL/GenBank/DDBJ whole genome shotgun (WGS) entry which is preliminary data.</text>
</comment>
<dbReference type="Proteomes" id="UP000185944">
    <property type="component" value="Unassembled WGS sequence"/>
</dbReference>
<name>A0A177EFB5_9MICR</name>
<evidence type="ECO:0000313" key="3">
    <source>
        <dbReference type="EMBL" id="OAG30181.1"/>
    </source>
</evidence>
<evidence type="ECO:0000256" key="1">
    <source>
        <dbReference type="ARBA" id="ARBA00022448"/>
    </source>
</evidence>
<accession>A0A177EFB5</accession>
<dbReference type="GeneID" id="93648114"/>
<evidence type="ECO:0000313" key="4">
    <source>
        <dbReference type="Proteomes" id="UP000185944"/>
    </source>
</evidence>
<gene>
    <name evidence="3" type="ORF">NEDG_01764</name>
</gene>
<dbReference type="InterPro" id="IPR039481">
    <property type="entry name" value="EXOC2/Sec5_N_dom"/>
</dbReference>
<dbReference type="EMBL" id="LTDL01000037">
    <property type="protein sequence ID" value="OAG30181.1"/>
    <property type="molecule type" value="Genomic_DNA"/>
</dbReference>